<dbReference type="AlphaFoldDB" id="A0AAU9IL78"/>
<evidence type="ECO:0000256" key="1">
    <source>
        <dbReference type="SAM" id="MobiDB-lite"/>
    </source>
</evidence>
<keyword evidence="3" id="KW-1185">Reference proteome</keyword>
<comment type="caution">
    <text evidence="2">The sequence shown here is derived from an EMBL/GenBank/DDBJ whole genome shotgun (WGS) entry which is preliminary data.</text>
</comment>
<evidence type="ECO:0000313" key="3">
    <source>
        <dbReference type="Proteomes" id="UP001162131"/>
    </source>
</evidence>
<feature type="region of interest" description="Disordered" evidence="1">
    <location>
        <begin position="63"/>
        <end position="83"/>
    </location>
</feature>
<proteinExistence type="predicted"/>
<feature type="compositionally biased region" description="Basic and acidic residues" evidence="1">
    <location>
        <begin position="64"/>
        <end position="74"/>
    </location>
</feature>
<evidence type="ECO:0000313" key="2">
    <source>
        <dbReference type="EMBL" id="CAG9311924.1"/>
    </source>
</evidence>
<dbReference type="Proteomes" id="UP001162131">
    <property type="component" value="Unassembled WGS sequence"/>
</dbReference>
<organism evidence="2 3">
    <name type="scientific">Blepharisma stoltei</name>
    <dbReference type="NCBI Taxonomy" id="1481888"/>
    <lineage>
        <taxon>Eukaryota</taxon>
        <taxon>Sar</taxon>
        <taxon>Alveolata</taxon>
        <taxon>Ciliophora</taxon>
        <taxon>Postciliodesmatophora</taxon>
        <taxon>Heterotrichea</taxon>
        <taxon>Heterotrichida</taxon>
        <taxon>Blepharismidae</taxon>
        <taxon>Blepharisma</taxon>
    </lineage>
</organism>
<gene>
    <name evidence="2" type="ORF">BSTOLATCC_MIC5183</name>
</gene>
<dbReference type="EMBL" id="CAJZBQ010000005">
    <property type="protein sequence ID" value="CAG9311924.1"/>
    <property type="molecule type" value="Genomic_DNA"/>
</dbReference>
<sequence>MDVFKEKDIISYENVAEATNLLKKSLARETFAIRFWDFKNKSQITEDYGEHFSRALSQNLTQRKKIEIPHKKSENSTPKAKKKEDILDNNTKHFHIVDHEKKPFRKHRRHLPSEGNFKRPDLKNFKLFDDVSIYEKRNAISNSPDKGTKNISKTGLMIENFKESLKNDLAFPEDPDKVSDYISRLKQTKTVSTRNLLEAVKKQILVEGNQELTRDRDETKCLTTRPSYSHSSSESLVVNPRQFKGGSLANSYTGTLKDACKIIAKSKSKNSPPDQFTHTENASYLASEFYSSRQLLTARRRCRLQERMNPKFTKTSSVPHLKGYLFDYNLHHSSQSPAKTFLTSVPGSSHPYSIASTWASTSHSPSKRRSLSPNRSSEINCLNAVIVKCGQLEENTKQEKQGIKEIGQKIGNDIESLEDKLTEREPKFKKSYIKHIVDDFNVEKRAFIYGRKYQGRYISGHMKANSLLLDL</sequence>
<protein>
    <submittedName>
        <fullName evidence="2">Uncharacterized protein</fullName>
    </submittedName>
</protein>
<reference evidence="2" key="1">
    <citation type="submission" date="2021-09" db="EMBL/GenBank/DDBJ databases">
        <authorList>
            <consortium name="AG Swart"/>
            <person name="Singh M."/>
            <person name="Singh A."/>
            <person name="Seah K."/>
            <person name="Emmerich C."/>
        </authorList>
    </citation>
    <scope>NUCLEOTIDE SEQUENCE</scope>
    <source>
        <strain evidence="2">ATCC30299</strain>
    </source>
</reference>
<name>A0AAU9IL78_9CILI</name>
<accession>A0AAU9IL78</accession>